<accession>D3BBT8</accession>
<dbReference type="GO" id="GO:0004843">
    <property type="term" value="F:cysteine-type deubiquitinase activity"/>
    <property type="evidence" value="ECO:0007669"/>
    <property type="project" value="UniProtKB-EC"/>
</dbReference>
<evidence type="ECO:0000259" key="10">
    <source>
        <dbReference type="PROSITE" id="PS50235"/>
    </source>
</evidence>
<evidence type="ECO:0000256" key="4">
    <source>
        <dbReference type="ARBA" id="ARBA00022670"/>
    </source>
</evidence>
<dbReference type="SUPFAM" id="SSF54001">
    <property type="entry name" value="Cysteine proteinases"/>
    <property type="match status" value="1"/>
</dbReference>
<dbReference type="InterPro" id="IPR028889">
    <property type="entry name" value="USP"/>
</dbReference>
<dbReference type="InterPro" id="IPR001394">
    <property type="entry name" value="Peptidase_C19_UCH"/>
</dbReference>
<evidence type="ECO:0000256" key="1">
    <source>
        <dbReference type="ARBA" id="ARBA00000707"/>
    </source>
</evidence>
<gene>
    <name evidence="12" type="ORF">PPL_05957</name>
</gene>
<dbReference type="PROSITE" id="PS50235">
    <property type="entry name" value="USP_3"/>
    <property type="match status" value="1"/>
</dbReference>
<feature type="compositionally biased region" description="Low complexity" evidence="8">
    <location>
        <begin position="220"/>
        <end position="235"/>
    </location>
</feature>
<dbReference type="PANTHER" id="PTHR43982">
    <property type="entry name" value="UBIQUITIN CARBOXYL-TERMINAL HYDROLASE"/>
    <property type="match status" value="1"/>
</dbReference>
<dbReference type="PANTHER" id="PTHR43982:SF6">
    <property type="entry name" value="UBIQUITIN CARBOXYL-TERMINAL HYDROLASE 2-RELATED"/>
    <property type="match status" value="1"/>
</dbReference>
<keyword evidence="5" id="KW-0833">Ubl conjugation pathway</keyword>
<feature type="compositionally biased region" description="Low complexity" evidence="8">
    <location>
        <begin position="155"/>
        <end position="212"/>
    </location>
</feature>
<dbReference type="RefSeq" id="XP_020433239.1">
    <property type="nucleotide sequence ID" value="XM_020576827.1"/>
</dbReference>
<dbReference type="InterPro" id="IPR018200">
    <property type="entry name" value="USP_CS"/>
</dbReference>
<dbReference type="Gene3D" id="3.90.70.10">
    <property type="entry name" value="Cysteine proteinases"/>
    <property type="match status" value="2"/>
</dbReference>
<keyword evidence="13" id="KW-1185">Reference proteome</keyword>
<evidence type="ECO:0000313" key="12">
    <source>
        <dbReference type="EMBL" id="EFA81121.1"/>
    </source>
</evidence>
<dbReference type="SMART" id="SM00213">
    <property type="entry name" value="UBQ"/>
    <property type="match status" value="1"/>
</dbReference>
<evidence type="ECO:0000256" key="3">
    <source>
        <dbReference type="ARBA" id="ARBA00012759"/>
    </source>
</evidence>
<dbReference type="InterPro" id="IPR044635">
    <property type="entry name" value="UBP14-like"/>
</dbReference>
<feature type="compositionally biased region" description="Acidic residues" evidence="8">
    <location>
        <begin position="547"/>
        <end position="556"/>
    </location>
</feature>
<comment type="catalytic activity">
    <reaction evidence="1">
        <text>Thiol-dependent hydrolysis of ester, thioester, amide, peptide and isopeptide bonds formed by the C-terminal Gly of ubiquitin (a 76-residue protein attached to proteins as an intracellular targeting signal).</text>
        <dbReference type="EC" id="3.4.19.12"/>
    </reaction>
</comment>
<evidence type="ECO:0000256" key="6">
    <source>
        <dbReference type="ARBA" id="ARBA00022801"/>
    </source>
</evidence>
<dbReference type="InterPro" id="IPR006615">
    <property type="entry name" value="Pept_C19_DUSP"/>
</dbReference>
<feature type="region of interest" description="Disordered" evidence="8">
    <location>
        <begin position="155"/>
        <end position="291"/>
    </location>
</feature>
<evidence type="ECO:0000256" key="5">
    <source>
        <dbReference type="ARBA" id="ARBA00022786"/>
    </source>
</evidence>
<keyword evidence="7" id="KW-0788">Thiol protease</keyword>
<dbReference type="InterPro" id="IPR035927">
    <property type="entry name" value="DUSP-like_sf"/>
</dbReference>
<dbReference type="Gene3D" id="3.10.20.90">
    <property type="entry name" value="Phosphatidylinositol 3-kinase Catalytic Subunit, Chain A, domain 1"/>
    <property type="match status" value="1"/>
</dbReference>
<dbReference type="SMART" id="SM00695">
    <property type="entry name" value="DUSP"/>
    <property type="match status" value="2"/>
</dbReference>
<feature type="domain" description="Ubiquitin-like" evidence="9">
    <location>
        <begin position="1073"/>
        <end position="1127"/>
    </location>
</feature>
<feature type="compositionally biased region" description="Basic and acidic residues" evidence="8">
    <location>
        <begin position="557"/>
        <end position="569"/>
    </location>
</feature>
<feature type="region of interest" description="Disordered" evidence="8">
    <location>
        <begin position="485"/>
        <end position="577"/>
    </location>
</feature>
<dbReference type="SUPFAM" id="SSF54236">
    <property type="entry name" value="Ubiquitin-like"/>
    <property type="match status" value="1"/>
</dbReference>
<keyword evidence="6" id="KW-0378">Hydrolase</keyword>
<feature type="compositionally biased region" description="Basic and acidic residues" evidence="8">
    <location>
        <begin position="491"/>
        <end position="506"/>
    </location>
</feature>
<dbReference type="InterPro" id="IPR038765">
    <property type="entry name" value="Papain-like_cys_pep_sf"/>
</dbReference>
<dbReference type="InterPro" id="IPR029071">
    <property type="entry name" value="Ubiquitin-like_domsf"/>
</dbReference>
<proteinExistence type="inferred from homology"/>
<sequence length="1281" mass="147423">MSSNNNNNINNNKRKKEFINNVNSIESDVISSLRDGSITDDSISELLQIAFNLNGECEKRRPTSNCSDIPDCFHNLGQAWLAMSEEEDEEYVAETILKYHQTDIIRNTVRDCNKTPAGFRNLGATCYMNSVLQVLFMNSQFRYNLLSIGHHLFDNKNNNNNNNNNTVTSTTTTTISTKTASSPSTTSTTNTTTTSNVTNNNNNNNNSNNSNNKHVDENEGYNSSNNSKSSSNGKVVNDDEKEMEIDNHKDTVMNDCQSDLDTSSISNSKDSDNSNDNNDNEDSNEDCNNNLNNSNCSIELNKSIEIIEPKAPNDTVHNFMFQLIFLFYNLLYSSKKTLDPTPLVNCLQIPSDLQQDPQEIGNQIIDQLYKGTYYYVTKCLGCNNKSRISSVFYDISVKTEKMKTIIESLNDYISKEKLTFTCKYCNNVSEHERSTQFSADSLPLNFNLHLVRYVFDKETIMRKKLHDPISFPLELDMAPLLEEKDNDNENESDKYNDSLMADEHPNVKSNGTTSKVNNKEKVKVKENKKKTKNNKNNNHPDHINSETDNESTEEECDIPKDKTMTDVKPESSSSTSDTQYELTAILMHKGIGVTSGHYIAHIKNEITGKWWEFDDQNIRELSNEQIGKDQLGEKRKAKELKEGVISSQSAYMIIYSKKNREVYKDAPKFNNESIIEEFKNEEQSFKTKADEFRSTLNQAIQVWRERKKFCLSQLDTIKVGESSKGYYWINTDWLLNFMKGIESGPIDNSLLLCEHLLLDPKKLPLMKRVSKTFWDSVYDKYRGSPVLDQDSFCRDCLCSLFSSTKDKVDESTLKESIIAKEKSVKNRTEGCFISNQWYKDWIKKTCNMELLKAKSATEDIECEHGNLSIYSQDRKTISKETWDFIQPLSPTSIEIPSTTEECQKCQDEYEERNKISNDWSDAWFRYINEEEKSERPSKIQNQLLKCEHGSLIYDMSDLSKLRFDLEQGQPQQPPRAIIPFIVVSASVWEAVVSVYGAEDDSSIKLTNSKLSIPHCMECHDNNYRQFLEKQFQFEKESIYIHSIRNDQDEKDEKFYIFPSKVRRLYKRIEVSPVDSTYTVEQLKLLICSITLTPTFQQKLYINNGTHLQKDSNTLASYKITPNQVIVMKETKELDGFFLVSFISLISENIIKRMNQNQDLKVPFYWIKYCLKFNIKIYQMSVSCSYFCVKINNATFYIADNEEDKVETQGLVTLYATREGSQRVIYTVIDIENGNLVTKISTLSRRVEFEFMSDLESNLVKKGTSKNTKINETIAEREVAAH</sequence>
<evidence type="ECO:0000256" key="8">
    <source>
        <dbReference type="SAM" id="MobiDB-lite"/>
    </source>
</evidence>
<dbReference type="InterPro" id="IPR000626">
    <property type="entry name" value="Ubiquitin-like_dom"/>
</dbReference>
<dbReference type="PROSITE" id="PS50053">
    <property type="entry name" value="UBIQUITIN_2"/>
    <property type="match status" value="1"/>
</dbReference>
<comment type="similarity">
    <text evidence="2">Belongs to the peptidase C19 family.</text>
</comment>
<dbReference type="EC" id="3.4.19.12" evidence="3"/>
<evidence type="ECO:0000259" key="11">
    <source>
        <dbReference type="PROSITE" id="PS51283"/>
    </source>
</evidence>
<dbReference type="GO" id="GO:0061136">
    <property type="term" value="P:regulation of proteasomal protein catabolic process"/>
    <property type="evidence" value="ECO:0007669"/>
    <property type="project" value="TreeGrafter"/>
</dbReference>
<dbReference type="GO" id="GO:0043161">
    <property type="term" value="P:proteasome-mediated ubiquitin-dependent protein catabolic process"/>
    <property type="evidence" value="ECO:0007669"/>
    <property type="project" value="InterPro"/>
</dbReference>
<evidence type="ECO:0000256" key="7">
    <source>
        <dbReference type="ARBA" id="ARBA00022807"/>
    </source>
</evidence>
<dbReference type="Pfam" id="PF00240">
    <property type="entry name" value="ubiquitin"/>
    <property type="match status" value="1"/>
</dbReference>
<reference evidence="12 13" key="1">
    <citation type="journal article" date="2011" name="Genome Res.">
        <title>Phylogeny-wide analysis of social amoeba genomes highlights ancient origins for complex intercellular communication.</title>
        <authorList>
            <person name="Heidel A.J."/>
            <person name="Lawal H.M."/>
            <person name="Felder M."/>
            <person name="Schilde C."/>
            <person name="Helps N.R."/>
            <person name="Tunggal B."/>
            <person name="Rivero F."/>
            <person name="John U."/>
            <person name="Schleicher M."/>
            <person name="Eichinger L."/>
            <person name="Platzer M."/>
            <person name="Noegel A.A."/>
            <person name="Schaap P."/>
            <person name="Gloeckner G."/>
        </authorList>
    </citation>
    <scope>NUCLEOTIDE SEQUENCE [LARGE SCALE GENOMIC DNA]</scope>
    <source>
        <strain evidence="13">ATCC 26659 / Pp 5 / PN500</strain>
    </source>
</reference>
<feature type="domain" description="DUSP" evidence="11">
    <location>
        <begin position="886"/>
        <end position="1007"/>
    </location>
</feature>
<dbReference type="PROSITE" id="PS00973">
    <property type="entry name" value="USP_2"/>
    <property type="match status" value="1"/>
</dbReference>
<keyword evidence="4 12" id="KW-0645">Protease</keyword>
<evidence type="ECO:0000256" key="2">
    <source>
        <dbReference type="ARBA" id="ARBA00009085"/>
    </source>
</evidence>
<dbReference type="OMA" id="YLGQEKW"/>
<evidence type="ECO:0000259" key="9">
    <source>
        <dbReference type="PROSITE" id="PS50053"/>
    </source>
</evidence>
<name>D3BBT8_HETP5</name>
<feature type="domain" description="USP" evidence="10">
    <location>
        <begin position="117"/>
        <end position="658"/>
    </location>
</feature>
<dbReference type="GO" id="GO:0070628">
    <property type="term" value="F:proteasome binding"/>
    <property type="evidence" value="ECO:0007669"/>
    <property type="project" value="TreeGrafter"/>
</dbReference>
<dbReference type="Pfam" id="PF00443">
    <property type="entry name" value="UCH"/>
    <property type="match status" value="1"/>
</dbReference>
<dbReference type="PROSITE" id="PS00972">
    <property type="entry name" value="USP_1"/>
    <property type="match status" value="1"/>
</dbReference>
<organism evidence="12 13">
    <name type="scientific">Heterostelium pallidum (strain ATCC 26659 / Pp 5 / PN500)</name>
    <name type="common">Cellular slime mold</name>
    <name type="synonym">Polysphondylium pallidum</name>
    <dbReference type="NCBI Taxonomy" id="670386"/>
    <lineage>
        <taxon>Eukaryota</taxon>
        <taxon>Amoebozoa</taxon>
        <taxon>Evosea</taxon>
        <taxon>Eumycetozoa</taxon>
        <taxon>Dictyostelia</taxon>
        <taxon>Acytosteliales</taxon>
        <taxon>Acytosteliaceae</taxon>
        <taxon>Heterostelium</taxon>
    </lineage>
</organism>
<dbReference type="PROSITE" id="PS51283">
    <property type="entry name" value="DUSP"/>
    <property type="match status" value="2"/>
</dbReference>
<feature type="domain" description="DUSP" evidence="11">
    <location>
        <begin position="698"/>
        <end position="792"/>
    </location>
</feature>
<dbReference type="EMBL" id="ADBJ01000026">
    <property type="protein sequence ID" value="EFA81121.1"/>
    <property type="molecule type" value="Genomic_DNA"/>
</dbReference>
<dbReference type="InParanoid" id="D3BBT8"/>
<dbReference type="Gene3D" id="3.30.2230.10">
    <property type="entry name" value="DUSP-like"/>
    <property type="match status" value="1"/>
</dbReference>
<dbReference type="GeneID" id="31361441"/>
<evidence type="ECO:0000313" key="13">
    <source>
        <dbReference type="Proteomes" id="UP000001396"/>
    </source>
</evidence>
<protein>
    <recommendedName>
        <fullName evidence="3">ubiquitinyl hydrolase 1</fullName>
        <ecNumber evidence="3">3.4.19.12</ecNumber>
    </recommendedName>
</protein>
<dbReference type="STRING" id="670386.D3BBT8"/>
<dbReference type="GO" id="GO:0016579">
    <property type="term" value="P:protein deubiquitination"/>
    <property type="evidence" value="ECO:0007669"/>
    <property type="project" value="InterPro"/>
</dbReference>
<comment type="caution">
    <text evidence="12">The sequence shown here is derived from an EMBL/GenBank/DDBJ whole genome shotgun (WGS) entry which is preliminary data.</text>
</comment>
<dbReference type="Proteomes" id="UP000001396">
    <property type="component" value="Unassembled WGS sequence"/>
</dbReference>
<dbReference type="FunCoup" id="D3BBT8">
    <property type="interactions" value="319"/>
</dbReference>
<dbReference type="SUPFAM" id="SSF143791">
    <property type="entry name" value="DUSP-like"/>
    <property type="match status" value="2"/>
</dbReference>